<organism evidence="1 2">
    <name type="scientific">Maribacter arcticus</name>
    <dbReference type="NCBI Taxonomy" id="561365"/>
    <lineage>
        <taxon>Bacteria</taxon>
        <taxon>Pseudomonadati</taxon>
        <taxon>Bacteroidota</taxon>
        <taxon>Flavobacteriia</taxon>
        <taxon>Flavobacteriales</taxon>
        <taxon>Flavobacteriaceae</taxon>
        <taxon>Maribacter</taxon>
    </lineage>
</organism>
<evidence type="ECO:0000313" key="2">
    <source>
        <dbReference type="Proteomes" id="UP000190339"/>
    </source>
</evidence>
<accession>A0A1T5BM50</accession>
<name>A0A1T5BM50_9FLAO</name>
<sequence length="113" mass="12624">MLNFGTFETEMQLRYPTDSLVIRNMSDGCDTSGFRPHSGRVSSWAFPGAEKFQTELAQNSGSEGAFGTPDEWLSRLQADIILGFFGYNESFEGPQGLENYKAELDAFIKHSLK</sequence>
<gene>
    <name evidence="1" type="ORF">SAMN05660866_01760</name>
</gene>
<protein>
    <submittedName>
        <fullName evidence="1">Uncharacterized protein</fullName>
    </submittedName>
</protein>
<keyword evidence="2" id="KW-1185">Reference proteome</keyword>
<dbReference type="Proteomes" id="UP000190339">
    <property type="component" value="Unassembled WGS sequence"/>
</dbReference>
<dbReference type="STRING" id="561365.SAMN05660866_01760"/>
<evidence type="ECO:0000313" key="1">
    <source>
        <dbReference type="EMBL" id="SKB48352.1"/>
    </source>
</evidence>
<dbReference type="AlphaFoldDB" id="A0A1T5BM50"/>
<reference evidence="2" key="1">
    <citation type="submission" date="2017-02" db="EMBL/GenBank/DDBJ databases">
        <authorList>
            <person name="Varghese N."/>
            <person name="Submissions S."/>
        </authorList>
    </citation>
    <scope>NUCLEOTIDE SEQUENCE [LARGE SCALE GENOMIC DNA]</scope>
    <source>
        <strain evidence="2">DSM 23546</strain>
    </source>
</reference>
<proteinExistence type="predicted"/>
<dbReference type="EMBL" id="FUYL01000004">
    <property type="protein sequence ID" value="SKB48352.1"/>
    <property type="molecule type" value="Genomic_DNA"/>
</dbReference>